<feature type="transmembrane region" description="Helical" evidence="1">
    <location>
        <begin position="78"/>
        <end position="95"/>
    </location>
</feature>
<evidence type="ECO:0000256" key="1">
    <source>
        <dbReference type="SAM" id="Phobius"/>
    </source>
</evidence>
<dbReference type="STRING" id="1798325.A2834_00815"/>
<comment type="caution">
    <text evidence="2">The sequence shown here is derived from an EMBL/GenBank/DDBJ whole genome shotgun (WGS) entry which is preliminary data.</text>
</comment>
<feature type="transmembrane region" description="Helical" evidence="1">
    <location>
        <begin position="56"/>
        <end position="72"/>
    </location>
</feature>
<keyword evidence="1" id="KW-0472">Membrane</keyword>
<dbReference type="AlphaFoldDB" id="A0A1F5VE56"/>
<name>A0A1F5VE56_9BACT</name>
<protein>
    <submittedName>
        <fullName evidence="2">Uncharacterized protein</fullName>
    </submittedName>
</protein>
<evidence type="ECO:0000313" key="2">
    <source>
        <dbReference type="EMBL" id="OGF61729.1"/>
    </source>
</evidence>
<keyword evidence="1" id="KW-1133">Transmembrane helix</keyword>
<gene>
    <name evidence="2" type="ORF">A2834_00815</name>
</gene>
<reference evidence="2 3" key="1">
    <citation type="journal article" date="2016" name="Nat. Commun.">
        <title>Thousands of microbial genomes shed light on interconnected biogeochemical processes in an aquifer system.</title>
        <authorList>
            <person name="Anantharaman K."/>
            <person name="Brown C.T."/>
            <person name="Hug L.A."/>
            <person name="Sharon I."/>
            <person name="Castelle C.J."/>
            <person name="Probst A.J."/>
            <person name="Thomas B.C."/>
            <person name="Singh A."/>
            <person name="Wilkins M.J."/>
            <person name="Karaoz U."/>
            <person name="Brodie E.L."/>
            <person name="Williams K.H."/>
            <person name="Hubbard S.S."/>
            <person name="Banfield J.F."/>
        </authorList>
    </citation>
    <scope>NUCLEOTIDE SEQUENCE [LARGE SCALE GENOMIC DNA]</scope>
</reference>
<sequence length="119" mass="12955">MRVKICSLCATVSGTWLLLTALILAGYLDAGIFMPLVLLLMGGTVVGIADRIKKQKPLIIGVGVVLAFLAARNLSFKILILEAAVILAFGYFLFLKQPKNNETANSKTRELEKQLKDCC</sequence>
<organism evidence="2 3">
    <name type="scientific">Candidatus Giovannonibacteria bacterium RIFCSPHIGHO2_01_FULL_45_23</name>
    <dbReference type="NCBI Taxonomy" id="1798325"/>
    <lineage>
        <taxon>Bacteria</taxon>
        <taxon>Candidatus Giovannoniibacteriota</taxon>
    </lineage>
</organism>
<accession>A0A1F5VE56</accession>
<feature type="transmembrane region" description="Helical" evidence="1">
    <location>
        <begin position="32"/>
        <end position="49"/>
    </location>
</feature>
<proteinExistence type="predicted"/>
<feature type="transmembrane region" description="Helical" evidence="1">
    <location>
        <begin position="7"/>
        <end position="26"/>
    </location>
</feature>
<dbReference type="Proteomes" id="UP000179251">
    <property type="component" value="Unassembled WGS sequence"/>
</dbReference>
<keyword evidence="1" id="KW-0812">Transmembrane</keyword>
<evidence type="ECO:0000313" key="3">
    <source>
        <dbReference type="Proteomes" id="UP000179251"/>
    </source>
</evidence>
<dbReference type="EMBL" id="MFHD01000026">
    <property type="protein sequence ID" value="OGF61729.1"/>
    <property type="molecule type" value="Genomic_DNA"/>
</dbReference>